<sequence length="285" mass="32105">MPRRRRNSSFLLGSSSSSYSSWLDQQNVESDGNAENLRRNTRRRLAPTNPENVTDSTDSTSDHSLSHEYSTPGIPSTTMAEEHAERLIDTAHPAYLSSDEQTINRPAPSVGGRLDYGVRSPRDPRLGARESGRNDISPPYRPLSRLSEYLEQCYSEYRRSIDFIARHNQLSSVMRSPQVDEGDLEDQEDDEHEEMRHDVDDMSYAVAIGLSEEAILAGVGRHSYQLPNLGSPVEEERCCICQEEYVEGVELGKLDCGHECHFNCIEQWLMLKNACPLCKRAAVAV</sequence>
<keyword evidence="2" id="KW-1185">Reference proteome</keyword>
<name>A0ACB7YHD7_9ERIC</name>
<proteinExistence type="predicted"/>
<dbReference type="Proteomes" id="UP000828048">
    <property type="component" value="Chromosome 8"/>
</dbReference>
<accession>A0ACB7YHD7</accession>
<evidence type="ECO:0000313" key="2">
    <source>
        <dbReference type="Proteomes" id="UP000828048"/>
    </source>
</evidence>
<comment type="caution">
    <text evidence="1">The sequence shown here is derived from an EMBL/GenBank/DDBJ whole genome shotgun (WGS) entry which is preliminary data.</text>
</comment>
<dbReference type="EMBL" id="CM037158">
    <property type="protein sequence ID" value="KAH7852826.1"/>
    <property type="molecule type" value="Genomic_DNA"/>
</dbReference>
<gene>
    <name evidence="1" type="ORF">Vadar_029739</name>
</gene>
<reference evidence="1 2" key="1">
    <citation type="journal article" date="2021" name="Hortic Res">
        <title>High-quality reference genome and annotation aids understanding of berry development for evergreen blueberry (Vaccinium darrowii).</title>
        <authorList>
            <person name="Yu J."/>
            <person name="Hulse-Kemp A.M."/>
            <person name="Babiker E."/>
            <person name="Staton M."/>
        </authorList>
    </citation>
    <scope>NUCLEOTIDE SEQUENCE [LARGE SCALE GENOMIC DNA]</scope>
    <source>
        <strain evidence="2">cv. NJ 8807/NJ 8810</strain>
        <tissue evidence="1">Young leaf</tissue>
    </source>
</reference>
<protein>
    <submittedName>
        <fullName evidence="1">Uncharacterized protein</fullName>
    </submittedName>
</protein>
<organism evidence="1 2">
    <name type="scientific">Vaccinium darrowii</name>
    <dbReference type="NCBI Taxonomy" id="229202"/>
    <lineage>
        <taxon>Eukaryota</taxon>
        <taxon>Viridiplantae</taxon>
        <taxon>Streptophyta</taxon>
        <taxon>Embryophyta</taxon>
        <taxon>Tracheophyta</taxon>
        <taxon>Spermatophyta</taxon>
        <taxon>Magnoliopsida</taxon>
        <taxon>eudicotyledons</taxon>
        <taxon>Gunneridae</taxon>
        <taxon>Pentapetalae</taxon>
        <taxon>asterids</taxon>
        <taxon>Ericales</taxon>
        <taxon>Ericaceae</taxon>
        <taxon>Vaccinioideae</taxon>
        <taxon>Vaccinieae</taxon>
        <taxon>Vaccinium</taxon>
    </lineage>
</organism>
<evidence type="ECO:0000313" key="1">
    <source>
        <dbReference type="EMBL" id="KAH7852826.1"/>
    </source>
</evidence>